<feature type="transmembrane region" description="Helical" evidence="1">
    <location>
        <begin position="590"/>
        <end position="608"/>
    </location>
</feature>
<keyword evidence="1" id="KW-0472">Membrane</keyword>
<evidence type="ECO:0000313" key="3">
    <source>
        <dbReference type="EMBL" id="MBE1501585.1"/>
    </source>
</evidence>
<reference evidence="3 4" key="1">
    <citation type="submission" date="2020-10" db="EMBL/GenBank/DDBJ databases">
        <title>Sequencing the genomes of 1000 actinobacteria strains.</title>
        <authorList>
            <person name="Klenk H.-P."/>
        </authorList>
    </citation>
    <scope>NUCLEOTIDE SEQUENCE [LARGE SCALE GENOMIC DNA]</scope>
    <source>
        <strain evidence="3 4">DSM 44653</strain>
    </source>
</reference>
<keyword evidence="4" id="KW-1185">Reference proteome</keyword>
<feature type="signal peptide" evidence="2">
    <location>
        <begin position="1"/>
        <end position="25"/>
    </location>
</feature>
<keyword evidence="2" id="KW-0732">Signal</keyword>
<evidence type="ECO:0000256" key="1">
    <source>
        <dbReference type="SAM" id="Phobius"/>
    </source>
</evidence>
<keyword evidence="1" id="KW-0812">Transmembrane</keyword>
<protein>
    <submittedName>
        <fullName evidence="3">Uncharacterized protein</fullName>
    </submittedName>
</protein>
<dbReference type="Proteomes" id="UP000631670">
    <property type="component" value="Unassembled WGS sequence"/>
</dbReference>
<accession>A0ABR9IEH2</accession>
<dbReference type="EMBL" id="JADBEG010000001">
    <property type="protein sequence ID" value="MBE1501585.1"/>
    <property type="molecule type" value="Genomic_DNA"/>
</dbReference>
<organism evidence="3 4">
    <name type="scientific">Amycolatopsis lexingtonensis</name>
    <dbReference type="NCBI Taxonomy" id="218822"/>
    <lineage>
        <taxon>Bacteria</taxon>
        <taxon>Bacillati</taxon>
        <taxon>Actinomycetota</taxon>
        <taxon>Actinomycetes</taxon>
        <taxon>Pseudonocardiales</taxon>
        <taxon>Pseudonocardiaceae</taxon>
        <taxon>Amycolatopsis</taxon>
    </lineage>
</organism>
<gene>
    <name evidence="3" type="ORF">H4696_008685</name>
</gene>
<name>A0ABR9IEH2_9PSEU</name>
<sequence length="633" mass="69207">MIDRRTFLGGATAAALLGLAGTASAAVPPPAGPFPPLAPLPPGAPDRRLFSPLEQRFAPYLAILPGIVNDVSVDPATLGFFGGGWWRTPSEPYNARVQEHVYTLSWFYANRRPWNPYHLDPALRNRLDAAIAHYLNLQHADGSFPEYSITEKSKAATGFGMGYLAKTLAHLRQVNALPARRGELTAALHQGMTWFLNPANPIWAHPVEYANQNASGLSSSQLALRLDPDPVLGKQLRDRIEFLAANGQSPAGFFYEPTGMDVNYNFEVMLPEIAEIYALTRDRTVVAMARKFADWFGYNVVREPDGSGSLTYVATSSRTHVSYYDDVIPDPDRTNLASLFVPEVPDLAAFFTTREDRAETRRQWAATPGPAIGPAKQDTSPRILAHVSYGEAFPSRGEKQAALRQLPYLRSADFAVQRRDEGLNQTYVYVRRPQLYLAGFWGTRPSSYVRGAQGMLWHPRAGMVVHSQQDDTQCWASLLPNGTPDARGLLDATYAIGDRAWDGGRQVPGSAPVVVRYGLDSRIRTVLTITRDTVTREVRGTTPLTEQIPLVLHPGDDVRFADGTPVAHGAGASATASGLTIRRGGTTITIGWGAALAATVTATTVIFLRDGARRLHVLRIPHPGTLTTAIRLR</sequence>
<evidence type="ECO:0000256" key="2">
    <source>
        <dbReference type="SAM" id="SignalP"/>
    </source>
</evidence>
<dbReference type="PROSITE" id="PS51318">
    <property type="entry name" value="TAT"/>
    <property type="match status" value="1"/>
</dbReference>
<feature type="chain" id="PRO_5047524752" evidence="2">
    <location>
        <begin position="26"/>
        <end position="633"/>
    </location>
</feature>
<comment type="caution">
    <text evidence="3">The sequence shown here is derived from an EMBL/GenBank/DDBJ whole genome shotgun (WGS) entry which is preliminary data.</text>
</comment>
<dbReference type="InterPro" id="IPR006311">
    <property type="entry name" value="TAT_signal"/>
</dbReference>
<proteinExistence type="predicted"/>
<keyword evidence="1" id="KW-1133">Transmembrane helix</keyword>
<evidence type="ECO:0000313" key="4">
    <source>
        <dbReference type="Proteomes" id="UP000631670"/>
    </source>
</evidence>